<gene>
    <name evidence="2" type="ORF">COA96_07680</name>
</gene>
<reference evidence="3" key="1">
    <citation type="submission" date="2017-08" db="EMBL/GenBank/DDBJ databases">
        <title>A dynamic microbial community with high functional redundancy inhabits the cold, oxic subseafloor aquifer.</title>
        <authorList>
            <person name="Tully B.J."/>
            <person name="Wheat C.G."/>
            <person name="Glazer B.T."/>
            <person name="Huber J.A."/>
        </authorList>
    </citation>
    <scope>NUCLEOTIDE SEQUENCE [LARGE SCALE GENOMIC DNA]</scope>
</reference>
<dbReference type="CDD" id="cd07344">
    <property type="entry name" value="M48_yhfN_like"/>
    <property type="match status" value="1"/>
</dbReference>
<organism evidence="2 3">
    <name type="scientific">SAR86 cluster bacterium</name>
    <dbReference type="NCBI Taxonomy" id="2030880"/>
    <lineage>
        <taxon>Bacteria</taxon>
        <taxon>Pseudomonadati</taxon>
        <taxon>Pseudomonadota</taxon>
        <taxon>Gammaproteobacteria</taxon>
        <taxon>SAR86 cluster</taxon>
    </lineage>
</organism>
<name>A0A2A5B0U8_9GAMM</name>
<dbReference type="Gene3D" id="3.30.2010.10">
    <property type="entry name" value="Metalloproteases ('zincins'), catalytic domain"/>
    <property type="match status" value="1"/>
</dbReference>
<sequence length="243" mass="28671">MSISKILSLNFGGKRNSSQRSFECEVLRSKRKTLAIYITHKKVVVRCPLRASKAEVEEFINSNQGWIEGRLYEESLRDKEVLRIEKGAKIFYRAKERTIVFKEGRKKRILLNGDEFIIQGHKLTAAKARVQVEDFLIDKASEYILPRARGLARHLGVEHKITEIKLRKTKSKWGHCTSTGILQYNWLIMLAPYSIIDYMITHEVCHLVHMDHSKRFWNQVEAICADCDHYIEWLKDHEHRFWF</sequence>
<dbReference type="EMBL" id="NVVJ01000019">
    <property type="protein sequence ID" value="PCJ25177.1"/>
    <property type="molecule type" value="Genomic_DNA"/>
</dbReference>
<dbReference type="PANTHER" id="PTHR30399">
    <property type="entry name" value="UNCHARACTERIZED PROTEIN YGJP"/>
    <property type="match status" value="1"/>
</dbReference>
<dbReference type="AlphaFoldDB" id="A0A2A5B0U8"/>
<evidence type="ECO:0000313" key="2">
    <source>
        <dbReference type="EMBL" id="PCJ25177.1"/>
    </source>
</evidence>
<accession>A0A2A5B0U8</accession>
<protein>
    <recommendedName>
        <fullName evidence="1">YgjP-like metallopeptidase domain-containing protein</fullName>
    </recommendedName>
</protein>
<dbReference type="Proteomes" id="UP000218327">
    <property type="component" value="Unassembled WGS sequence"/>
</dbReference>
<proteinExistence type="predicted"/>
<dbReference type="InterPro" id="IPR053136">
    <property type="entry name" value="UTP_pyrophosphatase-like"/>
</dbReference>
<feature type="domain" description="YgjP-like metallopeptidase" evidence="1">
    <location>
        <begin position="32"/>
        <end position="237"/>
    </location>
</feature>
<evidence type="ECO:0000313" key="3">
    <source>
        <dbReference type="Proteomes" id="UP000218327"/>
    </source>
</evidence>
<comment type="caution">
    <text evidence="2">The sequence shown here is derived from an EMBL/GenBank/DDBJ whole genome shotgun (WGS) entry which is preliminary data.</text>
</comment>
<evidence type="ECO:0000259" key="1">
    <source>
        <dbReference type="Pfam" id="PF01863"/>
    </source>
</evidence>
<dbReference type="Pfam" id="PF01863">
    <property type="entry name" value="YgjP-like"/>
    <property type="match status" value="1"/>
</dbReference>
<dbReference type="PANTHER" id="PTHR30399:SF1">
    <property type="entry name" value="UTP PYROPHOSPHATASE"/>
    <property type="match status" value="1"/>
</dbReference>
<dbReference type="InterPro" id="IPR002725">
    <property type="entry name" value="YgjP-like_metallopeptidase"/>
</dbReference>